<reference evidence="1" key="1">
    <citation type="journal article" date="2015" name="Arch. Virol.">
        <title>Genetic variability and evolutionary analysis of parietaria mottle virus: role of selection and genetic exchange.</title>
        <authorList>
            <person name="Galipienso L."/>
            <person name="Martinez C."/>
            <person name="Willemsen A."/>
            <person name="Alfaro-Fernandez A."/>
            <person name="Ambrosio I.F."/>
            <person name="Davino S."/>
            <person name="Rubio L."/>
        </authorList>
    </citation>
    <scope>NUCLEOTIDE SEQUENCE</scope>
    <source>
        <strain evidence="1">GuiT-1</strain>
    </source>
</reference>
<accession>A0A0K2FRV0</accession>
<sequence length="208" mass="22464">MMFIPILLLAMSLGLNADVMQPDPIPPTLHGKMPRPDPLMSGVGRGNAIQDDVLLGERESVKVSAASATEQIPIELALEERSPPGKEGSKCIDCAVDHLPEVAFSVKVPKLNINFEVKDFPSSKLIFANLAKKIRSIPFVKSLSVSNDLQRMQLKSLGNVDVYIEIPKFGWNQVLKLSDVVAGFNIPKIPSIAPKLESCEGGCGCSTT</sequence>
<dbReference type="EMBL" id="KP234316">
    <property type="protein sequence ID" value="ALA50795.1"/>
    <property type="molecule type" value="Genomic_RNA"/>
</dbReference>
<evidence type="ECO:0000313" key="1">
    <source>
        <dbReference type="EMBL" id="ALA50795.1"/>
    </source>
</evidence>
<proteinExistence type="predicted"/>
<protein>
    <submittedName>
        <fullName evidence="1">2b protein</fullName>
    </submittedName>
</protein>
<name>A0A0K2FRV0_9BROM</name>
<organism evidence="1">
    <name type="scientific">Parietaria mottle virus</name>
    <dbReference type="NCBI Taxonomy" id="64958"/>
    <lineage>
        <taxon>Viruses</taxon>
        <taxon>Riboviria</taxon>
        <taxon>Orthornavirae</taxon>
        <taxon>Kitrinoviricota</taxon>
        <taxon>Alsuviricetes</taxon>
        <taxon>Martellivirales</taxon>
        <taxon>Bromoviridae</taxon>
        <taxon>Ilarvirus</taxon>
        <taxon>Ilarvirus PMV</taxon>
    </lineage>
</organism>